<dbReference type="GO" id="GO:0005634">
    <property type="term" value="C:nucleus"/>
    <property type="evidence" value="ECO:0007669"/>
    <property type="project" value="UniProtKB-SubCell"/>
</dbReference>
<dbReference type="InterPro" id="IPR001356">
    <property type="entry name" value="HD"/>
</dbReference>
<keyword evidence="1 4" id="KW-0238">DNA-binding</keyword>
<dbReference type="GO" id="GO:0003677">
    <property type="term" value="F:DNA binding"/>
    <property type="evidence" value="ECO:0007669"/>
    <property type="project" value="UniProtKB-UniRule"/>
</dbReference>
<protein>
    <recommendedName>
        <fullName evidence="6">Homeobox domain-containing protein</fullName>
    </recommendedName>
</protein>
<dbReference type="InterPro" id="IPR009057">
    <property type="entry name" value="Homeodomain-like_sf"/>
</dbReference>
<feature type="compositionally biased region" description="Polar residues" evidence="5">
    <location>
        <begin position="200"/>
        <end position="209"/>
    </location>
</feature>
<dbReference type="SMART" id="SM00389">
    <property type="entry name" value="HOX"/>
    <property type="match status" value="1"/>
</dbReference>
<feature type="DNA-binding region" description="Homeobox" evidence="4">
    <location>
        <begin position="30"/>
        <end position="92"/>
    </location>
</feature>
<evidence type="ECO:0000256" key="1">
    <source>
        <dbReference type="ARBA" id="ARBA00023125"/>
    </source>
</evidence>
<dbReference type="CDD" id="cd00086">
    <property type="entry name" value="homeodomain"/>
    <property type="match status" value="1"/>
</dbReference>
<feature type="compositionally biased region" description="Basic and acidic residues" evidence="5">
    <location>
        <begin position="11"/>
        <end position="20"/>
    </location>
</feature>
<dbReference type="GO" id="GO:0006355">
    <property type="term" value="P:regulation of DNA-templated transcription"/>
    <property type="evidence" value="ECO:0007669"/>
    <property type="project" value="InterPro"/>
</dbReference>
<accession>A0A7S3CYD5</accession>
<reference evidence="7" key="1">
    <citation type="submission" date="2021-01" db="EMBL/GenBank/DDBJ databases">
        <authorList>
            <person name="Corre E."/>
            <person name="Pelletier E."/>
            <person name="Niang G."/>
            <person name="Scheremetjew M."/>
            <person name="Finn R."/>
            <person name="Kale V."/>
            <person name="Holt S."/>
            <person name="Cochrane G."/>
            <person name="Meng A."/>
            <person name="Brown T."/>
            <person name="Cohen L."/>
        </authorList>
    </citation>
    <scope>NUCLEOTIDE SEQUENCE</scope>
    <source>
        <strain evidence="7">NIES-2562</strain>
    </source>
</reference>
<keyword evidence="3 4" id="KW-0539">Nucleus</keyword>
<dbReference type="InterPro" id="IPR008422">
    <property type="entry name" value="KN_HD"/>
</dbReference>
<dbReference type="EMBL" id="HBIB01005183">
    <property type="protein sequence ID" value="CAE0240962.1"/>
    <property type="molecule type" value="Transcribed_RNA"/>
</dbReference>
<sequence>MPVAMAGTSIEKGEGKKEKVAVPTANEAKQKKSRKNFPDAVTSILRKWFYEHFLHPYPEDYEKAQLAEKTGLTTEQVSYWFVNQRKRVWQPLLKARRGVHPEVGMHEQTQLLLAAQQRELDAMGHRMPMATPSYRPSFDASSTGRKRSLEESQSGVQGEQGKRRNLGSASTVKVENRVAPDTSGDKTPSGTWWPLGRGAQANQAQQEPQGSRFPLGFPSFSLPVPNVEEYLSRGVGLTTQQLMMGITQPFIPWMMPQMLSRLFYSQPMPQEDRSSASVAEKLVPNSKTVTSGIVKGEKMKDQLSSEDAAGDLEA</sequence>
<feature type="region of interest" description="Disordered" evidence="5">
    <location>
        <begin position="289"/>
        <end position="314"/>
    </location>
</feature>
<evidence type="ECO:0000256" key="4">
    <source>
        <dbReference type="PROSITE-ProRule" id="PRU00108"/>
    </source>
</evidence>
<comment type="subcellular location">
    <subcellularLocation>
        <location evidence="4">Nucleus</location>
    </subcellularLocation>
</comment>
<evidence type="ECO:0000256" key="2">
    <source>
        <dbReference type="ARBA" id="ARBA00023155"/>
    </source>
</evidence>
<dbReference type="InterPro" id="IPR050224">
    <property type="entry name" value="TALE_homeobox"/>
</dbReference>
<dbReference type="AlphaFoldDB" id="A0A7S3CYD5"/>
<dbReference type="Pfam" id="PF05920">
    <property type="entry name" value="Homeobox_KN"/>
    <property type="match status" value="1"/>
</dbReference>
<dbReference type="SUPFAM" id="SSF46689">
    <property type="entry name" value="Homeodomain-like"/>
    <property type="match status" value="1"/>
</dbReference>
<gene>
    <name evidence="7" type="ORF">PBIL07802_LOCUS3123</name>
</gene>
<evidence type="ECO:0000256" key="3">
    <source>
        <dbReference type="ARBA" id="ARBA00023242"/>
    </source>
</evidence>
<feature type="region of interest" description="Disordered" evidence="5">
    <location>
        <begin position="127"/>
        <end position="211"/>
    </location>
</feature>
<feature type="region of interest" description="Disordered" evidence="5">
    <location>
        <begin position="1"/>
        <end position="36"/>
    </location>
</feature>
<keyword evidence="2 4" id="KW-0371">Homeobox</keyword>
<dbReference type="PANTHER" id="PTHR11850">
    <property type="entry name" value="HOMEOBOX PROTEIN TRANSCRIPTION FACTORS"/>
    <property type="match status" value="1"/>
</dbReference>
<dbReference type="PROSITE" id="PS50071">
    <property type="entry name" value="HOMEOBOX_2"/>
    <property type="match status" value="1"/>
</dbReference>
<evidence type="ECO:0000259" key="6">
    <source>
        <dbReference type="PROSITE" id="PS50071"/>
    </source>
</evidence>
<name>A0A7S3CYD5_9EUKA</name>
<evidence type="ECO:0000256" key="5">
    <source>
        <dbReference type="SAM" id="MobiDB-lite"/>
    </source>
</evidence>
<feature type="domain" description="Homeobox" evidence="6">
    <location>
        <begin position="28"/>
        <end position="91"/>
    </location>
</feature>
<dbReference type="Gene3D" id="1.10.10.60">
    <property type="entry name" value="Homeodomain-like"/>
    <property type="match status" value="1"/>
</dbReference>
<organism evidence="7">
    <name type="scientific">Palpitomonas bilix</name>
    <dbReference type="NCBI Taxonomy" id="652834"/>
    <lineage>
        <taxon>Eukaryota</taxon>
        <taxon>Eukaryota incertae sedis</taxon>
    </lineage>
</organism>
<proteinExistence type="predicted"/>
<evidence type="ECO:0000313" key="7">
    <source>
        <dbReference type="EMBL" id="CAE0240962.1"/>
    </source>
</evidence>